<keyword evidence="3" id="KW-1185">Reference proteome</keyword>
<evidence type="ECO:0000313" key="3">
    <source>
        <dbReference type="Proteomes" id="UP001515480"/>
    </source>
</evidence>
<evidence type="ECO:0000256" key="1">
    <source>
        <dbReference type="SAM" id="SignalP"/>
    </source>
</evidence>
<gene>
    <name evidence="2" type="ORF">AB1Y20_001367</name>
</gene>
<name>A0AB34K8G7_PRYPA</name>
<reference evidence="2 3" key="1">
    <citation type="journal article" date="2024" name="Science">
        <title>Giant polyketide synthase enzymes in the biosynthesis of giant marine polyether toxins.</title>
        <authorList>
            <person name="Fallon T.R."/>
            <person name="Shende V.V."/>
            <person name="Wierzbicki I.H."/>
            <person name="Pendleton A.L."/>
            <person name="Watervoot N.F."/>
            <person name="Auber R.P."/>
            <person name="Gonzalez D.J."/>
            <person name="Wisecaver J.H."/>
            <person name="Moore B.S."/>
        </authorList>
    </citation>
    <scope>NUCLEOTIDE SEQUENCE [LARGE SCALE GENOMIC DNA]</scope>
    <source>
        <strain evidence="2 3">12B1</strain>
    </source>
</reference>
<proteinExistence type="predicted"/>
<protein>
    <submittedName>
        <fullName evidence="2">Uncharacterized protein</fullName>
    </submittedName>
</protein>
<sequence length="259" mass="28616">MRSAWALVTAAMAAESVCAVKTGSARLSRRHLVERGAFTGLTFSAAWLPSPAAALKVYADGNDERCENGEGAACERIAGDNELVRRLQAQSRLNRAKNERELFDKTVRNLQYSDYFDALEKNLVQLPNSSYVTLDGDTYKLLRKEGRIQPGAVDRLLPEGKTAKAAFIEAANDPEFVCSRGFTCRQATDGSLDYNAFKRSLYAKQVEGVVFQPPHGDAALVLVLGLDQPLKVDMKGWKRSEMANILKRLDVPNNLAQFE</sequence>
<organism evidence="2 3">
    <name type="scientific">Prymnesium parvum</name>
    <name type="common">Toxic golden alga</name>
    <dbReference type="NCBI Taxonomy" id="97485"/>
    <lineage>
        <taxon>Eukaryota</taxon>
        <taxon>Haptista</taxon>
        <taxon>Haptophyta</taxon>
        <taxon>Prymnesiophyceae</taxon>
        <taxon>Prymnesiales</taxon>
        <taxon>Prymnesiaceae</taxon>
        <taxon>Prymnesium</taxon>
    </lineage>
</organism>
<evidence type="ECO:0000313" key="2">
    <source>
        <dbReference type="EMBL" id="KAL1530465.1"/>
    </source>
</evidence>
<dbReference type="Proteomes" id="UP001515480">
    <property type="component" value="Unassembled WGS sequence"/>
</dbReference>
<feature type="signal peptide" evidence="1">
    <location>
        <begin position="1"/>
        <end position="19"/>
    </location>
</feature>
<dbReference type="EMBL" id="JBGBPQ010000001">
    <property type="protein sequence ID" value="KAL1530465.1"/>
    <property type="molecule type" value="Genomic_DNA"/>
</dbReference>
<feature type="chain" id="PRO_5044286894" evidence="1">
    <location>
        <begin position="20"/>
        <end position="259"/>
    </location>
</feature>
<dbReference type="AlphaFoldDB" id="A0AB34K8G7"/>
<comment type="caution">
    <text evidence="2">The sequence shown here is derived from an EMBL/GenBank/DDBJ whole genome shotgun (WGS) entry which is preliminary data.</text>
</comment>
<keyword evidence="1" id="KW-0732">Signal</keyword>
<accession>A0AB34K8G7</accession>